<reference evidence="2" key="1">
    <citation type="submission" date="2022-11" db="EMBL/GenBank/DDBJ databases">
        <title>Genome Resource of Sclerotinia nivalis Strain SnTB1, a Plant Pathogen Isolated from American Ginseng.</title>
        <authorList>
            <person name="Fan S."/>
        </authorList>
    </citation>
    <scope>NUCLEOTIDE SEQUENCE</scope>
    <source>
        <strain evidence="2">SnTB1</strain>
    </source>
</reference>
<feature type="compositionally biased region" description="Polar residues" evidence="1">
    <location>
        <begin position="162"/>
        <end position="179"/>
    </location>
</feature>
<name>A0A9X0AMS1_9HELO</name>
<keyword evidence="3" id="KW-1185">Reference proteome</keyword>
<sequence>MAVPQDIPIRLQSIKAYIEGNKSVVSRPATSWAIESMLKKMNRILSDSITPGVLLDKVHLEELFVCFNDVTSTIDSLRSHAVQPVDSSYLEPEAQVPIITNTEEANKVKSTEPSDCRVVADVSKTKWNNVSTPESNELIRGASFLNSFQPIVDSVPNDTPKEPSSQNSNSQHATLLTSTPEHKENPKGKKKKKSKNKTSSENVTGEVASMPIVPESVPLQPLPMARGYTPPAISTPIVVPSPFKAEVGTSMLSLTMTLYDKPSHSIIIEQKAVGEDLLQVLMDKSKKVEGENVEFQKALAEMSRKYEAIKFENRNLKTDRNKEVEKLRKEHSLLNETSSNNTAELSKSRSKVHALESEIMEKSELLEEFNNGMKLLRAEVARHSDEMKHLRQYQPNFDAHICIFEKKKTSMSIEDNHAEFLSSTRHECNIEDSPSATSQDITNNTLLSEEGRKTCVVMEDLRKDNAELRARCKWYWDLLQASNQTKKSGGISEAEWAKRKPLFDVGVAVRKRFLEQSKSTLPYREAQSVPDHTIIREGNERCHRGNAIADAALFEFGFLTGPDNETAYRDVYHIWADDVANHHQEIIEAMELCANIGTVKATRASQEYRNEAFQCWNSLIALRETCQTEEDFIVNPDRDIWLSRLRQLSRDIVRIDRDRGYRYSTEEAEDTEQDEWAMPASEQDDWARLAAETQS</sequence>
<dbReference type="OrthoDB" id="3519301at2759"/>
<comment type="caution">
    <text evidence="2">The sequence shown here is derived from an EMBL/GenBank/DDBJ whole genome shotgun (WGS) entry which is preliminary data.</text>
</comment>
<evidence type="ECO:0000256" key="1">
    <source>
        <dbReference type="SAM" id="MobiDB-lite"/>
    </source>
</evidence>
<evidence type="ECO:0000313" key="3">
    <source>
        <dbReference type="Proteomes" id="UP001152300"/>
    </source>
</evidence>
<feature type="region of interest" description="Disordered" evidence="1">
    <location>
        <begin position="663"/>
        <end position="695"/>
    </location>
</feature>
<feature type="compositionally biased region" description="Acidic residues" evidence="1">
    <location>
        <begin position="666"/>
        <end position="675"/>
    </location>
</feature>
<organism evidence="2 3">
    <name type="scientific">Sclerotinia nivalis</name>
    <dbReference type="NCBI Taxonomy" id="352851"/>
    <lineage>
        <taxon>Eukaryota</taxon>
        <taxon>Fungi</taxon>
        <taxon>Dikarya</taxon>
        <taxon>Ascomycota</taxon>
        <taxon>Pezizomycotina</taxon>
        <taxon>Leotiomycetes</taxon>
        <taxon>Helotiales</taxon>
        <taxon>Sclerotiniaceae</taxon>
        <taxon>Sclerotinia</taxon>
    </lineage>
</organism>
<dbReference type="EMBL" id="JAPEIS010000006">
    <property type="protein sequence ID" value="KAJ8065637.1"/>
    <property type="molecule type" value="Genomic_DNA"/>
</dbReference>
<protein>
    <submittedName>
        <fullName evidence="2">Uncharacterized protein</fullName>
    </submittedName>
</protein>
<dbReference type="Proteomes" id="UP001152300">
    <property type="component" value="Unassembled WGS sequence"/>
</dbReference>
<feature type="region of interest" description="Disordered" evidence="1">
    <location>
        <begin position="150"/>
        <end position="209"/>
    </location>
</feature>
<evidence type="ECO:0000313" key="2">
    <source>
        <dbReference type="EMBL" id="KAJ8065637.1"/>
    </source>
</evidence>
<gene>
    <name evidence="2" type="ORF">OCU04_006312</name>
</gene>
<proteinExistence type="predicted"/>
<accession>A0A9X0AMS1</accession>
<dbReference type="AlphaFoldDB" id="A0A9X0AMS1"/>